<sequence>MKNQVPWKERISYGLGDTASNLIFQTVTMYLMFYYTDVFGLNIAAVGTLFLVARIIDAFDGPIFGVLIDRTTSKWGKSRPWFLWLSFPFAIIAILAFLSPDFGDTGKLAYAYLTYILLNVLYAGINVPLSSILPSLSSDSQERTVVASIRMILAQVGALFVSIATLPLVEALGNGDQKKGFMLTMMIYAVVALVLFLITFKNVRERVQVNGNRPVPFKEGIKAIKGNTPWWILLATGLFVFIGVTAKGPATIYFFKYNLGREDLIPLVNGLGIIMLLAIVFVPFLSKKLGKRNTMLTGMVIGMVGQLITYLGAQMMSIPTVLTGVIIGNFGGGIAFGLMFAMIADTIDYGEWKSGVRAPGLLSAASTVGAKFGMGLGGAIAAWVLSIGNYVPNQKQGPSALLAIEFNFIWLTLISNAIVLVLLMFYKLDRVEHQMNNDLTTRRGGSEIHM</sequence>
<reference evidence="8 9" key="1">
    <citation type="submission" date="2017-01" db="EMBL/GenBank/DDBJ databases">
        <authorList>
            <person name="Varghese N."/>
            <person name="Submissions S."/>
        </authorList>
    </citation>
    <scope>NUCLEOTIDE SEQUENCE [LARGE SCALE GENOMIC DNA]</scope>
    <source>
        <strain evidence="8 9">ATCC 23464</strain>
    </source>
</reference>
<evidence type="ECO:0000256" key="6">
    <source>
        <dbReference type="SAM" id="Phobius"/>
    </source>
</evidence>
<dbReference type="RefSeq" id="WP_068580009.1">
    <property type="nucleotide sequence ID" value="NZ_FTNK01000010.1"/>
</dbReference>
<evidence type="ECO:0000256" key="4">
    <source>
        <dbReference type="ARBA" id="ARBA00022989"/>
    </source>
</evidence>
<feature type="transmembrane region" description="Helical" evidence="6">
    <location>
        <begin position="408"/>
        <end position="426"/>
    </location>
</feature>
<dbReference type="Proteomes" id="UP000186666">
    <property type="component" value="Unassembled WGS sequence"/>
</dbReference>
<evidence type="ECO:0000256" key="1">
    <source>
        <dbReference type="ARBA" id="ARBA00004651"/>
    </source>
</evidence>
<protein>
    <submittedName>
        <fullName evidence="8">Glycoside/pentoside/hexuronide:cation symporter, GPH family</fullName>
    </submittedName>
</protein>
<feature type="transmembrane region" description="Helical" evidence="6">
    <location>
        <begin position="39"/>
        <end position="59"/>
    </location>
</feature>
<accession>A0ABY1K5Y4</accession>
<dbReference type="EMBL" id="FTNK01000010">
    <property type="protein sequence ID" value="SIR31051.1"/>
    <property type="molecule type" value="Genomic_DNA"/>
</dbReference>
<feature type="domain" description="Major facilitator superfamily (MFS) profile" evidence="7">
    <location>
        <begin position="1"/>
        <end position="432"/>
    </location>
</feature>
<dbReference type="Pfam" id="PF13347">
    <property type="entry name" value="MFS_2"/>
    <property type="match status" value="1"/>
</dbReference>
<feature type="transmembrane region" description="Helical" evidence="6">
    <location>
        <begin position="368"/>
        <end position="388"/>
    </location>
</feature>
<name>A0ABY1K5Y4_9BACL</name>
<dbReference type="InterPro" id="IPR039672">
    <property type="entry name" value="MFS_2"/>
</dbReference>
<evidence type="ECO:0000256" key="2">
    <source>
        <dbReference type="ARBA" id="ARBA00022448"/>
    </source>
</evidence>
<feature type="transmembrane region" description="Helical" evidence="6">
    <location>
        <begin position="230"/>
        <end position="255"/>
    </location>
</feature>
<feature type="transmembrane region" description="Helical" evidence="6">
    <location>
        <begin position="145"/>
        <end position="169"/>
    </location>
</feature>
<feature type="transmembrane region" description="Helical" evidence="6">
    <location>
        <begin position="181"/>
        <end position="200"/>
    </location>
</feature>
<keyword evidence="9" id="KW-1185">Reference proteome</keyword>
<feature type="transmembrane region" description="Helical" evidence="6">
    <location>
        <begin position="110"/>
        <end position="133"/>
    </location>
</feature>
<keyword evidence="3 6" id="KW-0812">Transmembrane</keyword>
<dbReference type="Gene3D" id="1.20.1250.20">
    <property type="entry name" value="MFS general substrate transporter like domains"/>
    <property type="match status" value="2"/>
</dbReference>
<dbReference type="NCBIfam" id="TIGR00792">
    <property type="entry name" value="gph"/>
    <property type="match status" value="1"/>
</dbReference>
<dbReference type="PANTHER" id="PTHR11328">
    <property type="entry name" value="MAJOR FACILITATOR SUPERFAMILY DOMAIN-CONTAINING PROTEIN"/>
    <property type="match status" value="1"/>
</dbReference>
<dbReference type="InterPro" id="IPR036259">
    <property type="entry name" value="MFS_trans_sf"/>
</dbReference>
<evidence type="ECO:0000313" key="8">
    <source>
        <dbReference type="EMBL" id="SIR31051.1"/>
    </source>
</evidence>
<proteinExistence type="predicted"/>
<organism evidence="8 9">
    <name type="scientific">Paenibacillus macquariensis</name>
    <dbReference type="NCBI Taxonomy" id="948756"/>
    <lineage>
        <taxon>Bacteria</taxon>
        <taxon>Bacillati</taxon>
        <taxon>Bacillota</taxon>
        <taxon>Bacilli</taxon>
        <taxon>Bacillales</taxon>
        <taxon>Paenibacillaceae</taxon>
        <taxon>Paenibacillus</taxon>
    </lineage>
</organism>
<dbReference type="InterPro" id="IPR001927">
    <property type="entry name" value="Na/Gal_symport"/>
</dbReference>
<dbReference type="PANTHER" id="PTHR11328:SF24">
    <property type="entry name" value="MAJOR FACILITATOR SUPERFAMILY (MFS) PROFILE DOMAIN-CONTAINING PROTEIN"/>
    <property type="match status" value="1"/>
</dbReference>
<feature type="transmembrane region" description="Helical" evidence="6">
    <location>
        <begin position="293"/>
        <end position="313"/>
    </location>
</feature>
<dbReference type="PROSITE" id="PS50850">
    <property type="entry name" value="MFS"/>
    <property type="match status" value="1"/>
</dbReference>
<evidence type="ECO:0000259" key="7">
    <source>
        <dbReference type="PROSITE" id="PS50850"/>
    </source>
</evidence>
<dbReference type="InterPro" id="IPR020846">
    <property type="entry name" value="MFS_dom"/>
</dbReference>
<comment type="subcellular location">
    <subcellularLocation>
        <location evidence="1">Cell membrane</location>
        <topology evidence="1">Multi-pass membrane protein</topology>
    </subcellularLocation>
</comment>
<keyword evidence="5 6" id="KW-0472">Membrane</keyword>
<feature type="transmembrane region" description="Helical" evidence="6">
    <location>
        <begin position="80"/>
        <end position="98"/>
    </location>
</feature>
<dbReference type="CDD" id="cd17332">
    <property type="entry name" value="MFS_MelB_like"/>
    <property type="match status" value="1"/>
</dbReference>
<evidence type="ECO:0000313" key="9">
    <source>
        <dbReference type="Proteomes" id="UP000186666"/>
    </source>
</evidence>
<keyword evidence="2" id="KW-0813">Transport</keyword>
<keyword evidence="4 6" id="KW-1133">Transmembrane helix</keyword>
<dbReference type="SUPFAM" id="SSF103473">
    <property type="entry name" value="MFS general substrate transporter"/>
    <property type="match status" value="1"/>
</dbReference>
<comment type="caution">
    <text evidence="8">The sequence shown here is derived from an EMBL/GenBank/DDBJ whole genome shotgun (WGS) entry which is preliminary data.</text>
</comment>
<evidence type="ECO:0000256" key="5">
    <source>
        <dbReference type="ARBA" id="ARBA00023136"/>
    </source>
</evidence>
<feature type="transmembrane region" description="Helical" evidence="6">
    <location>
        <begin position="12"/>
        <end position="33"/>
    </location>
</feature>
<gene>
    <name evidence="8" type="ORF">SAMN05421578_110173</name>
</gene>
<evidence type="ECO:0000256" key="3">
    <source>
        <dbReference type="ARBA" id="ARBA00022692"/>
    </source>
</evidence>
<feature type="transmembrane region" description="Helical" evidence="6">
    <location>
        <begin position="267"/>
        <end position="286"/>
    </location>
</feature>
<feature type="transmembrane region" description="Helical" evidence="6">
    <location>
        <begin position="325"/>
        <end position="347"/>
    </location>
</feature>